<sequence>MFQGQKTAGRGFLAGRAATALGVGVWGVLTVAGLAVLAAHQLQPGKSAELHRAWPAASSFARDMTRPTLVMLAHPGCPCTRASLRELERIQGEAAGRLAAHIIFLAVTGVLDSQSASIAMARAIPGVQVHLDSAPDEAAIWGARTSGQVFLYSPDGQLRFSGGITPSRGHEGLNIGHSAILSFVRTGRLGTVQAPVFGCSLLGGS</sequence>
<keyword evidence="1" id="KW-0812">Transmembrane</keyword>
<accession>A0A7S7SJT2</accession>
<reference evidence="2 3" key="1">
    <citation type="submission" date="2020-10" db="EMBL/GenBank/DDBJ databases">
        <title>Complete genome sequence of Paludibaculum fermentans P105T, a facultatively anaerobic acidobacterium capable of dissimilatory Fe(III) reduction.</title>
        <authorList>
            <person name="Dedysh S.N."/>
            <person name="Beletsky A.V."/>
            <person name="Kulichevskaya I.S."/>
            <person name="Mardanov A.V."/>
            <person name="Ravin N.V."/>
        </authorList>
    </citation>
    <scope>NUCLEOTIDE SEQUENCE [LARGE SCALE GENOMIC DNA]</scope>
    <source>
        <strain evidence="2 3">P105</strain>
    </source>
</reference>
<dbReference type="InterPro" id="IPR036249">
    <property type="entry name" value="Thioredoxin-like_sf"/>
</dbReference>
<gene>
    <name evidence="2" type="ORF">IRI77_00170</name>
</gene>
<evidence type="ECO:0000313" key="3">
    <source>
        <dbReference type="Proteomes" id="UP000593892"/>
    </source>
</evidence>
<dbReference type="RefSeq" id="WP_194450079.1">
    <property type="nucleotide sequence ID" value="NZ_CP063849.1"/>
</dbReference>
<feature type="transmembrane region" description="Helical" evidence="1">
    <location>
        <begin position="20"/>
        <end position="39"/>
    </location>
</feature>
<dbReference type="Proteomes" id="UP000593892">
    <property type="component" value="Chromosome"/>
</dbReference>
<dbReference type="EMBL" id="CP063849">
    <property type="protein sequence ID" value="QOY88417.1"/>
    <property type="molecule type" value="Genomic_DNA"/>
</dbReference>
<organism evidence="2 3">
    <name type="scientific">Paludibaculum fermentans</name>
    <dbReference type="NCBI Taxonomy" id="1473598"/>
    <lineage>
        <taxon>Bacteria</taxon>
        <taxon>Pseudomonadati</taxon>
        <taxon>Acidobacteriota</taxon>
        <taxon>Terriglobia</taxon>
        <taxon>Bryobacterales</taxon>
        <taxon>Bryobacteraceae</taxon>
        <taxon>Paludibaculum</taxon>
    </lineage>
</organism>
<keyword evidence="1" id="KW-1133">Transmembrane helix</keyword>
<evidence type="ECO:0000256" key="1">
    <source>
        <dbReference type="SAM" id="Phobius"/>
    </source>
</evidence>
<keyword evidence="3" id="KW-1185">Reference proteome</keyword>
<dbReference type="Gene3D" id="3.40.30.10">
    <property type="entry name" value="Glutaredoxin"/>
    <property type="match status" value="1"/>
</dbReference>
<dbReference type="AlphaFoldDB" id="A0A7S7SJT2"/>
<dbReference type="KEGG" id="pfer:IRI77_00170"/>
<dbReference type="SUPFAM" id="SSF52833">
    <property type="entry name" value="Thioredoxin-like"/>
    <property type="match status" value="1"/>
</dbReference>
<keyword evidence="1" id="KW-0472">Membrane</keyword>
<name>A0A7S7SJT2_PALFE</name>
<evidence type="ECO:0008006" key="4">
    <source>
        <dbReference type="Google" id="ProtNLM"/>
    </source>
</evidence>
<proteinExistence type="predicted"/>
<protein>
    <recommendedName>
        <fullName evidence="4">RedB protein</fullName>
    </recommendedName>
</protein>
<evidence type="ECO:0000313" key="2">
    <source>
        <dbReference type="EMBL" id="QOY88417.1"/>
    </source>
</evidence>